<dbReference type="SUPFAM" id="SSF143120">
    <property type="entry name" value="YefM-like"/>
    <property type="match status" value="1"/>
</dbReference>
<evidence type="ECO:0000256" key="1">
    <source>
        <dbReference type="ARBA" id="ARBA00009981"/>
    </source>
</evidence>
<evidence type="ECO:0000313" key="2">
    <source>
        <dbReference type="EMBL" id="GGM84604.1"/>
    </source>
</evidence>
<comment type="similarity">
    <text evidence="1">Belongs to the phD/YefM antitoxin family.</text>
</comment>
<dbReference type="RefSeq" id="WP_229686943.1">
    <property type="nucleotide sequence ID" value="NZ_BMMK01000076.1"/>
</dbReference>
<proteinExistence type="inferred from homology"/>
<dbReference type="Gene3D" id="1.10.1220.170">
    <property type="match status" value="1"/>
</dbReference>
<dbReference type="EMBL" id="BMMK01000076">
    <property type="protein sequence ID" value="GGM84604.1"/>
    <property type="molecule type" value="Genomic_DNA"/>
</dbReference>
<reference evidence="2" key="2">
    <citation type="submission" date="2020-09" db="EMBL/GenBank/DDBJ databases">
        <authorList>
            <person name="Sun Q."/>
            <person name="Zhou Y."/>
        </authorList>
    </citation>
    <scope>NUCLEOTIDE SEQUENCE</scope>
    <source>
        <strain evidence="2">CGMCC 4.5737</strain>
    </source>
</reference>
<name>A0A8J3FYT5_9PSEU</name>
<evidence type="ECO:0008006" key="4">
    <source>
        <dbReference type="Google" id="ProtNLM"/>
    </source>
</evidence>
<comment type="caution">
    <text evidence="2">The sequence shown here is derived from an EMBL/GenBank/DDBJ whole genome shotgun (WGS) entry which is preliminary data.</text>
</comment>
<gene>
    <name evidence="2" type="ORF">GCM10012275_64130</name>
</gene>
<organism evidence="2 3">
    <name type="scientific">Longimycelium tulufanense</name>
    <dbReference type="NCBI Taxonomy" id="907463"/>
    <lineage>
        <taxon>Bacteria</taxon>
        <taxon>Bacillati</taxon>
        <taxon>Actinomycetota</taxon>
        <taxon>Actinomycetes</taxon>
        <taxon>Pseudonocardiales</taxon>
        <taxon>Pseudonocardiaceae</taxon>
        <taxon>Longimycelium</taxon>
    </lineage>
</organism>
<keyword evidence="3" id="KW-1185">Reference proteome</keyword>
<accession>A0A8J3FYT5</accession>
<evidence type="ECO:0000313" key="3">
    <source>
        <dbReference type="Proteomes" id="UP000637578"/>
    </source>
</evidence>
<dbReference type="Proteomes" id="UP000637578">
    <property type="component" value="Unassembled WGS sequence"/>
</dbReference>
<dbReference type="InterPro" id="IPR036165">
    <property type="entry name" value="YefM-like_sf"/>
</dbReference>
<protein>
    <recommendedName>
        <fullName evidence="4">Antitoxin</fullName>
    </recommendedName>
</protein>
<reference evidence="2" key="1">
    <citation type="journal article" date="2014" name="Int. J. Syst. Evol. Microbiol.">
        <title>Complete genome sequence of Corynebacterium casei LMG S-19264T (=DSM 44701T), isolated from a smear-ripened cheese.</title>
        <authorList>
            <consortium name="US DOE Joint Genome Institute (JGI-PGF)"/>
            <person name="Walter F."/>
            <person name="Albersmeier A."/>
            <person name="Kalinowski J."/>
            <person name="Ruckert C."/>
        </authorList>
    </citation>
    <scope>NUCLEOTIDE SEQUENCE</scope>
    <source>
        <strain evidence="2">CGMCC 4.5737</strain>
    </source>
</reference>
<sequence>MSEQPVTVSADDLHTVSRQAAVWEQAVRRAEHGETVPVIAHGEHVADVVPSGELDRLRETIDVLSDSDLVRDLRDGLADARAGRVVTAEQVAADLAARRTTGE</sequence>
<dbReference type="AlphaFoldDB" id="A0A8J3FYT5"/>